<proteinExistence type="inferred from homology"/>
<keyword evidence="2" id="KW-0645">Protease</keyword>
<gene>
    <name evidence="6" type="ORF">J2W55_000528</name>
</gene>
<keyword evidence="7" id="KW-1185">Reference proteome</keyword>
<dbReference type="Pfam" id="PF18962">
    <property type="entry name" value="Por_Secre_tail"/>
    <property type="match status" value="1"/>
</dbReference>
<evidence type="ECO:0000256" key="1">
    <source>
        <dbReference type="ARBA" id="ARBA00011073"/>
    </source>
</evidence>
<protein>
    <recommendedName>
        <fullName evidence="8">Por secretion system C-terminal sorting domain-containing protein</fullName>
    </recommendedName>
</protein>
<dbReference type="Proteomes" id="UP001247620">
    <property type="component" value="Unassembled WGS sequence"/>
</dbReference>
<dbReference type="InterPro" id="IPR026444">
    <property type="entry name" value="Secre_tail"/>
</dbReference>
<dbReference type="RefSeq" id="WP_310091620.1">
    <property type="nucleotide sequence ID" value="NZ_JAVDUU010000001.1"/>
</dbReference>
<evidence type="ECO:0008006" key="8">
    <source>
        <dbReference type="Google" id="ProtNLM"/>
    </source>
</evidence>
<sequence length="932" mass="100856">MIKKLLLAVLLIVCFKCSWSQKAISDKKITRLYSAPENISSTDTVKYYLVKYLKPSATGLQRARVIKRVSYSFYIVASASSIKPGGNVVSATPANALWKAADNLLLLLQKHPASSRKIDIEVTVNNSTGINDLKKYGVINSISGNQVKMTIALNQLQQVLQEPSVIFAGETRKAHEELAISDIDLGANSITAVQNNYPAINGQGINVSVKEDRYDDDLDLLGRSFNSFPRSGITSGHATTMATLIGGNGNSFAKGLGTAPRVLFTSSNFINLFPDSLSTFNSFHVGLQNHSYGTGIENYYGPEAAAYDAQVVAGDSIVHVFSSGNIGTTAPQAGLYNGLAGVANLSGDFKQAKNVLVVGGTGRDNISEDLSSDGPAYDGRIKPELVADGEDGTSGAAALVSGTVALLQQVYKLQYGKLPSAALIKSVLINSAEDIGNVSVDFKTGYGRLNALGTVRTIMDKRFAKGSVKQDQLNDLVVNVPVNCNELKVSIAWNDVPAAVNSSAALINDLDLYISTPDGKTVLPWTLSTYPSTDSLQRVAQRQRDSINNTEQVTITAPAAGSYILHVKGRRIPSGVQDFYLAYQYTLTDRFEWIYPSGADQFFAGDDHYLRWQSSFSAPAATLSVSYDHGLNWKAVNTVTLKNNFYKWQAPRVFSTAMFRMEISGKSYLTKEFNISTPLNLGVGFNCSDGTLLHWNPQEGNTGYNIYNIKNNVLQKLTSTNDTTIIIPIDKQSSPYFAVSALGKGFEGLKSYTINATTQGVGCYVKTLLANVAGNNKVMLDLEVGSATGLKSITWEKMTAANVFTAIGTSPTSPGQLSYQFTDAAPKNVQYYRAALVKTDGGIIYSDLAKAILLQSKQFVVYPNPVNSQFTVLSGDINAYELKLYDNTGKLMMNKPLNNLQNTIPISFNPGVYVYSIALNGNVIYKGKLLKL</sequence>
<dbReference type="Gene3D" id="2.60.120.380">
    <property type="match status" value="1"/>
</dbReference>
<organism evidence="6 7">
    <name type="scientific">Mucilaginibacter pocheonensis</name>
    <dbReference type="NCBI Taxonomy" id="398050"/>
    <lineage>
        <taxon>Bacteria</taxon>
        <taxon>Pseudomonadati</taxon>
        <taxon>Bacteroidota</taxon>
        <taxon>Sphingobacteriia</taxon>
        <taxon>Sphingobacteriales</taxon>
        <taxon>Sphingobacteriaceae</taxon>
        <taxon>Mucilaginibacter</taxon>
    </lineage>
</organism>
<dbReference type="EMBL" id="JAVDUU010000001">
    <property type="protein sequence ID" value="MDR6940700.1"/>
    <property type="molecule type" value="Genomic_DNA"/>
</dbReference>
<evidence type="ECO:0000313" key="6">
    <source>
        <dbReference type="EMBL" id="MDR6940700.1"/>
    </source>
</evidence>
<feature type="chain" id="PRO_5045410240" description="Por secretion system C-terminal sorting domain-containing protein" evidence="3">
    <location>
        <begin position="23"/>
        <end position="932"/>
    </location>
</feature>
<feature type="domain" description="Peptidase S8/S53" evidence="4">
    <location>
        <begin position="235"/>
        <end position="447"/>
    </location>
</feature>
<feature type="signal peptide" evidence="3">
    <location>
        <begin position="1"/>
        <end position="22"/>
    </location>
</feature>
<evidence type="ECO:0000259" key="5">
    <source>
        <dbReference type="Pfam" id="PF18962"/>
    </source>
</evidence>
<feature type="active site" description="Charge relay system" evidence="2">
    <location>
        <position position="394"/>
    </location>
</feature>
<dbReference type="PROSITE" id="PS51892">
    <property type="entry name" value="SUBTILASE"/>
    <property type="match status" value="1"/>
</dbReference>
<dbReference type="InterPro" id="IPR036852">
    <property type="entry name" value="Peptidase_S8/S53_dom_sf"/>
</dbReference>
<accession>A0ABU1T636</accession>
<feature type="active site" description="Charge relay system" evidence="2">
    <location>
        <position position="215"/>
    </location>
</feature>
<evidence type="ECO:0000313" key="7">
    <source>
        <dbReference type="Proteomes" id="UP001247620"/>
    </source>
</evidence>
<keyword evidence="2" id="KW-0720">Serine protease</keyword>
<dbReference type="SUPFAM" id="SSF52743">
    <property type="entry name" value="Subtilisin-like"/>
    <property type="match status" value="1"/>
</dbReference>
<dbReference type="PANTHER" id="PTHR43399:SF4">
    <property type="entry name" value="CELL WALL-ASSOCIATED PROTEASE"/>
    <property type="match status" value="1"/>
</dbReference>
<dbReference type="Gene3D" id="3.40.50.200">
    <property type="entry name" value="Peptidase S8/S53 domain"/>
    <property type="match status" value="1"/>
</dbReference>
<keyword evidence="3" id="KW-0732">Signal</keyword>
<comment type="similarity">
    <text evidence="1 2">Belongs to the peptidase S8 family.</text>
</comment>
<dbReference type="InterPro" id="IPR000209">
    <property type="entry name" value="Peptidase_S8/S53_dom"/>
</dbReference>
<dbReference type="Pfam" id="PF00082">
    <property type="entry name" value="Peptidase_S8"/>
    <property type="match status" value="1"/>
</dbReference>
<keyword evidence="2" id="KW-0378">Hydrolase</keyword>
<dbReference type="InterPro" id="IPR051048">
    <property type="entry name" value="Peptidase_S8/S53_subtilisin"/>
</dbReference>
<evidence type="ECO:0000256" key="2">
    <source>
        <dbReference type="PROSITE-ProRule" id="PRU01240"/>
    </source>
</evidence>
<comment type="caution">
    <text evidence="6">The sequence shown here is derived from an EMBL/GenBank/DDBJ whole genome shotgun (WGS) entry which is preliminary data.</text>
</comment>
<evidence type="ECO:0000259" key="4">
    <source>
        <dbReference type="Pfam" id="PF00082"/>
    </source>
</evidence>
<dbReference type="InterPro" id="IPR008979">
    <property type="entry name" value="Galactose-bd-like_sf"/>
</dbReference>
<feature type="active site" description="Charge relay system" evidence="2">
    <location>
        <position position="237"/>
    </location>
</feature>
<dbReference type="PANTHER" id="PTHR43399">
    <property type="entry name" value="SUBTILISIN-RELATED"/>
    <property type="match status" value="1"/>
</dbReference>
<reference evidence="6 7" key="1">
    <citation type="submission" date="2023-07" db="EMBL/GenBank/DDBJ databases">
        <title>Sorghum-associated microbial communities from plants grown in Nebraska, USA.</title>
        <authorList>
            <person name="Schachtman D."/>
        </authorList>
    </citation>
    <scope>NUCLEOTIDE SEQUENCE [LARGE SCALE GENOMIC DNA]</scope>
    <source>
        <strain evidence="6 7">3262</strain>
    </source>
</reference>
<dbReference type="NCBIfam" id="TIGR04183">
    <property type="entry name" value="Por_Secre_tail"/>
    <property type="match status" value="1"/>
</dbReference>
<name>A0ABU1T636_9SPHI</name>
<evidence type="ECO:0000256" key="3">
    <source>
        <dbReference type="SAM" id="SignalP"/>
    </source>
</evidence>
<feature type="domain" description="Secretion system C-terminal sorting" evidence="5">
    <location>
        <begin position="861"/>
        <end position="925"/>
    </location>
</feature>
<dbReference type="SUPFAM" id="SSF49785">
    <property type="entry name" value="Galactose-binding domain-like"/>
    <property type="match status" value="1"/>
</dbReference>